<feature type="compositionally biased region" description="Pro residues" evidence="1">
    <location>
        <begin position="66"/>
        <end position="75"/>
    </location>
</feature>
<dbReference type="Proteomes" id="UP001286313">
    <property type="component" value="Unassembled WGS sequence"/>
</dbReference>
<reference evidence="2" key="1">
    <citation type="submission" date="2023-10" db="EMBL/GenBank/DDBJ databases">
        <title>Genome assemblies of two species of porcelain crab, Petrolisthes cinctipes and Petrolisthes manimaculis (Anomura: Porcellanidae).</title>
        <authorList>
            <person name="Angst P."/>
        </authorList>
    </citation>
    <scope>NUCLEOTIDE SEQUENCE</scope>
    <source>
        <strain evidence="2">PB745_01</strain>
        <tissue evidence="2">Gill</tissue>
    </source>
</reference>
<proteinExistence type="predicted"/>
<comment type="caution">
    <text evidence="2">The sequence shown here is derived from an EMBL/GenBank/DDBJ whole genome shotgun (WGS) entry which is preliminary data.</text>
</comment>
<name>A0AAE1BYE3_PETCI</name>
<accession>A0AAE1BYE3</accession>
<dbReference type="EMBL" id="JAWQEG010005067">
    <property type="protein sequence ID" value="KAK3859261.1"/>
    <property type="molecule type" value="Genomic_DNA"/>
</dbReference>
<evidence type="ECO:0000256" key="1">
    <source>
        <dbReference type="SAM" id="MobiDB-lite"/>
    </source>
</evidence>
<keyword evidence="3" id="KW-1185">Reference proteome</keyword>
<organism evidence="2 3">
    <name type="scientific">Petrolisthes cinctipes</name>
    <name type="common">Flat porcelain crab</name>
    <dbReference type="NCBI Taxonomy" id="88211"/>
    <lineage>
        <taxon>Eukaryota</taxon>
        <taxon>Metazoa</taxon>
        <taxon>Ecdysozoa</taxon>
        <taxon>Arthropoda</taxon>
        <taxon>Crustacea</taxon>
        <taxon>Multicrustacea</taxon>
        <taxon>Malacostraca</taxon>
        <taxon>Eumalacostraca</taxon>
        <taxon>Eucarida</taxon>
        <taxon>Decapoda</taxon>
        <taxon>Pleocyemata</taxon>
        <taxon>Anomura</taxon>
        <taxon>Galatheoidea</taxon>
        <taxon>Porcellanidae</taxon>
        <taxon>Petrolisthes</taxon>
    </lineage>
</organism>
<evidence type="ECO:0000313" key="2">
    <source>
        <dbReference type="EMBL" id="KAK3859261.1"/>
    </source>
</evidence>
<gene>
    <name evidence="2" type="ORF">Pcinc_034615</name>
</gene>
<feature type="compositionally biased region" description="Low complexity" evidence="1">
    <location>
        <begin position="32"/>
        <end position="41"/>
    </location>
</feature>
<feature type="region of interest" description="Disordered" evidence="1">
    <location>
        <begin position="32"/>
        <end position="88"/>
    </location>
</feature>
<dbReference type="AlphaFoldDB" id="A0AAE1BYE3"/>
<sequence length="113" mass="11717">MSEEVDVTDTLKDSDSVQYIFSAGEKTEIDGAGDAAAAASSSDDDVPGQSLPQFDGGNLAQYYPHPATPPAPPQGTNPAQLLSRDGSTVSTSALTHQFALDGFVDNAMVMPEI</sequence>
<protein>
    <submittedName>
        <fullName evidence="2">Uncharacterized protein</fullName>
    </submittedName>
</protein>
<evidence type="ECO:0000313" key="3">
    <source>
        <dbReference type="Proteomes" id="UP001286313"/>
    </source>
</evidence>